<reference evidence="2" key="1">
    <citation type="submission" date="2021-01" db="EMBL/GenBank/DDBJ databases">
        <authorList>
            <person name="Corre E."/>
            <person name="Pelletier E."/>
            <person name="Niang G."/>
            <person name="Scheremetjew M."/>
            <person name="Finn R."/>
            <person name="Kale V."/>
            <person name="Holt S."/>
            <person name="Cochrane G."/>
            <person name="Meng A."/>
            <person name="Brown T."/>
            <person name="Cohen L."/>
        </authorList>
    </citation>
    <scope>NUCLEOTIDE SEQUENCE</scope>
    <source>
        <strain evidence="2">UTEX LB 985</strain>
    </source>
</reference>
<protein>
    <submittedName>
        <fullName evidence="2">Uncharacterized protein</fullName>
    </submittedName>
</protein>
<name>A0A7S2IWH5_9EUKA</name>
<sequence>MFRCLSKGSDAAHTHSTQPVDDLQCAVELPTMPPAAELVLPPLCANLPNAGIVRGGEHSSFVRGYDASSSMKGCSLGMLRRYVRAIRPSTRGICSTLMA</sequence>
<dbReference type="EMBL" id="HBGU01069371">
    <property type="protein sequence ID" value="CAD9530421.1"/>
    <property type="molecule type" value="Transcribed_RNA"/>
</dbReference>
<feature type="region of interest" description="Disordered" evidence="1">
    <location>
        <begin position="1"/>
        <end position="20"/>
    </location>
</feature>
<organism evidence="2">
    <name type="scientific">Haptolina brevifila</name>
    <dbReference type="NCBI Taxonomy" id="156173"/>
    <lineage>
        <taxon>Eukaryota</taxon>
        <taxon>Haptista</taxon>
        <taxon>Haptophyta</taxon>
        <taxon>Prymnesiophyceae</taxon>
        <taxon>Prymnesiales</taxon>
        <taxon>Prymnesiaceae</taxon>
        <taxon>Haptolina</taxon>
    </lineage>
</organism>
<evidence type="ECO:0000256" key="1">
    <source>
        <dbReference type="SAM" id="MobiDB-lite"/>
    </source>
</evidence>
<evidence type="ECO:0000313" key="2">
    <source>
        <dbReference type="EMBL" id="CAD9530421.1"/>
    </source>
</evidence>
<dbReference type="AlphaFoldDB" id="A0A7S2IWH5"/>
<accession>A0A7S2IWH5</accession>
<proteinExistence type="predicted"/>
<gene>
    <name evidence="2" type="ORF">CBRE1094_LOCUS37857</name>
</gene>